<evidence type="ECO:0000256" key="5">
    <source>
        <dbReference type="ARBA" id="ARBA00023295"/>
    </source>
</evidence>
<evidence type="ECO:0000256" key="3">
    <source>
        <dbReference type="ARBA" id="ARBA00012663"/>
    </source>
</evidence>
<dbReference type="PANTHER" id="PTHR22600:SF57">
    <property type="entry name" value="BETA-N-ACETYLHEXOSAMINIDASE"/>
    <property type="match status" value="1"/>
</dbReference>
<protein>
    <recommendedName>
        <fullName evidence="3">beta-N-acetylhexosaminidase</fullName>
        <ecNumber evidence="3">3.2.1.52</ecNumber>
    </recommendedName>
</protein>
<accession>A0A434AXI5</accession>
<dbReference type="Gene3D" id="3.30.379.10">
    <property type="entry name" value="Chitobiase/beta-hexosaminidase domain 2-like"/>
    <property type="match status" value="1"/>
</dbReference>
<dbReference type="InterPro" id="IPR025705">
    <property type="entry name" value="Beta_hexosaminidase_sua/sub"/>
</dbReference>
<dbReference type="InterPro" id="IPR037524">
    <property type="entry name" value="PA14/GLEYA"/>
</dbReference>
<dbReference type="SUPFAM" id="SSF55545">
    <property type="entry name" value="beta-N-acetylhexosaminidase-like domain"/>
    <property type="match status" value="1"/>
</dbReference>
<evidence type="ECO:0000256" key="6">
    <source>
        <dbReference type="PIRSR" id="PIRSR625705-1"/>
    </source>
</evidence>
<dbReference type="GO" id="GO:0030203">
    <property type="term" value="P:glycosaminoglycan metabolic process"/>
    <property type="evidence" value="ECO:0007669"/>
    <property type="project" value="TreeGrafter"/>
</dbReference>
<dbReference type="SUPFAM" id="SSF56988">
    <property type="entry name" value="Anthrax protective antigen"/>
    <property type="match status" value="1"/>
</dbReference>
<organism evidence="8 9">
    <name type="scientific">Ancylomarina longa</name>
    <dbReference type="NCBI Taxonomy" id="2487017"/>
    <lineage>
        <taxon>Bacteria</taxon>
        <taxon>Pseudomonadati</taxon>
        <taxon>Bacteroidota</taxon>
        <taxon>Bacteroidia</taxon>
        <taxon>Marinilabiliales</taxon>
        <taxon>Marinifilaceae</taxon>
        <taxon>Ancylomarina</taxon>
    </lineage>
</organism>
<feature type="active site" description="Proton donor" evidence="6">
    <location>
        <position position="337"/>
    </location>
</feature>
<gene>
    <name evidence="8" type="ORF">DLK05_05140</name>
</gene>
<dbReference type="Pfam" id="PF02838">
    <property type="entry name" value="Glyco_hydro_20b"/>
    <property type="match status" value="1"/>
</dbReference>
<comment type="catalytic activity">
    <reaction evidence="1">
        <text>Hydrolysis of terminal non-reducing N-acetyl-D-hexosamine residues in N-acetyl-beta-D-hexosaminides.</text>
        <dbReference type="EC" id="3.2.1.52"/>
    </reaction>
</comment>
<dbReference type="SUPFAM" id="SSF51445">
    <property type="entry name" value="(Trans)glycosidases"/>
    <property type="match status" value="1"/>
</dbReference>
<name>A0A434AXI5_9BACT</name>
<dbReference type="OrthoDB" id="1090159at2"/>
<dbReference type="InterPro" id="IPR015883">
    <property type="entry name" value="Glyco_hydro_20_cat"/>
</dbReference>
<proteinExistence type="inferred from homology"/>
<dbReference type="PROSITE" id="PS51820">
    <property type="entry name" value="PA14"/>
    <property type="match status" value="1"/>
</dbReference>
<evidence type="ECO:0000259" key="7">
    <source>
        <dbReference type="PROSITE" id="PS51820"/>
    </source>
</evidence>
<evidence type="ECO:0000313" key="9">
    <source>
        <dbReference type="Proteomes" id="UP000282985"/>
    </source>
</evidence>
<sequence length="765" mass="87583">MKTNYLFLILLILSIAACSTFESPKLYQKLSITPKPVELERTNTPFSLDKNTSIDFDDNIPELAIAAGYFNKFLKDQYHFQLPVNKKSDTTIRLVLKKISDKQEEYQLIVNSDSIVITANQTQGILHGLESLKQIIYPSQELSNGKIEIPGVKITDYPAYSWRGMHLDVCRHFFPKEEILQLLDAMAAAKLNIFHWHLTDDQGWRIEIKKYPKLTQIGAFRDSTIIGHMADNPKKYKVERYGEYYTQEDIKEVVQYAGNLGITVVPEIEMPGHAVAALRAYPQYSCNGKHVDDFSEWGVSDDVYCAGNEKTFAFLQDILSEVIDLFPSPYIHIGGDECPKTKWKTCPKCQAKMRLLHLDNEMELQSYFIKRIEKFVRSKGKRLVGWNEILEGGLAEGAMVMSWQGEKGGIVAAKQGHDVIMTPNAKVYLDHYQSKYYEPLAIAGLTTPEEIYNWSPMPKELDAKYKKFILGAQANVWTEYIPNNDHLEYMIFPRLIALSEILWTGKDRKDFADFTSRMNEMYARLDAMHIHYRIPYPENLLPYKIFTKQKIELPLTNGIPSSTILYTLNGENPLEKGEKYTKPLLLNLKQDVELKAVSVMPSGRHSAVITSSLRYRKPEKAIRTNHVKAGLTYHLYKGEFSSAEKLTGKHTTGVIESLMIPKETPEHFFGLQYEGLIEVPEDGMYQFRLTADDGATLYIHNKLVITRDGFSYGSDAVGYALLKKGLHPIRINYFQAKYGKELRLEASLNENQTPILLHYFHKAQN</sequence>
<dbReference type="Gene3D" id="3.90.182.10">
    <property type="entry name" value="Toxin - Anthrax Protective Antigen,domain 1"/>
    <property type="match status" value="1"/>
</dbReference>
<dbReference type="EC" id="3.2.1.52" evidence="3"/>
<feature type="domain" description="PA14" evidence="7">
    <location>
        <begin position="626"/>
        <end position="760"/>
    </location>
</feature>
<dbReference type="SMART" id="SM00758">
    <property type="entry name" value="PA14"/>
    <property type="match status" value="1"/>
</dbReference>
<dbReference type="Pfam" id="PF13287">
    <property type="entry name" value="Fn3_assoc"/>
    <property type="match status" value="1"/>
</dbReference>
<dbReference type="EMBL" id="RJJX01000004">
    <property type="protein sequence ID" value="RUT79203.1"/>
    <property type="molecule type" value="Genomic_DNA"/>
</dbReference>
<evidence type="ECO:0000256" key="4">
    <source>
        <dbReference type="ARBA" id="ARBA00022801"/>
    </source>
</evidence>
<dbReference type="GO" id="GO:0016020">
    <property type="term" value="C:membrane"/>
    <property type="evidence" value="ECO:0007669"/>
    <property type="project" value="TreeGrafter"/>
</dbReference>
<comment type="similarity">
    <text evidence="2">Belongs to the glycosyl hydrolase 20 family.</text>
</comment>
<dbReference type="CDD" id="cd06563">
    <property type="entry name" value="GH20_chitobiase-like"/>
    <property type="match status" value="1"/>
</dbReference>
<dbReference type="AlphaFoldDB" id="A0A434AXI5"/>
<dbReference type="Pfam" id="PF00728">
    <property type="entry name" value="Glyco_hydro_20"/>
    <property type="match status" value="1"/>
</dbReference>
<dbReference type="PANTHER" id="PTHR22600">
    <property type="entry name" value="BETA-HEXOSAMINIDASE"/>
    <property type="match status" value="1"/>
</dbReference>
<evidence type="ECO:0000256" key="1">
    <source>
        <dbReference type="ARBA" id="ARBA00001231"/>
    </source>
</evidence>
<evidence type="ECO:0000256" key="2">
    <source>
        <dbReference type="ARBA" id="ARBA00006285"/>
    </source>
</evidence>
<dbReference type="RefSeq" id="WP_127342927.1">
    <property type="nucleotide sequence ID" value="NZ_RJJX01000004.1"/>
</dbReference>
<dbReference type="Proteomes" id="UP000282985">
    <property type="component" value="Unassembled WGS sequence"/>
</dbReference>
<keyword evidence="5" id="KW-0326">Glycosidase</keyword>
<dbReference type="GO" id="GO:0005975">
    <property type="term" value="P:carbohydrate metabolic process"/>
    <property type="evidence" value="ECO:0007669"/>
    <property type="project" value="InterPro"/>
</dbReference>
<dbReference type="PRINTS" id="PR00738">
    <property type="entry name" value="GLHYDRLASE20"/>
</dbReference>
<dbReference type="InterPro" id="IPR029018">
    <property type="entry name" value="Hex-like_dom2"/>
</dbReference>
<dbReference type="InterPro" id="IPR017853">
    <property type="entry name" value="GH"/>
</dbReference>
<keyword evidence="4" id="KW-0378">Hydrolase</keyword>
<comment type="caution">
    <text evidence="8">The sequence shown here is derived from an EMBL/GenBank/DDBJ whole genome shotgun (WGS) entry which is preliminary data.</text>
</comment>
<dbReference type="InterPro" id="IPR026876">
    <property type="entry name" value="Fn3_assoc_repeat"/>
</dbReference>
<dbReference type="PROSITE" id="PS51257">
    <property type="entry name" value="PROKAR_LIPOPROTEIN"/>
    <property type="match status" value="1"/>
</dbReference>
<dbReference type="GO" id="GO:0004563">
    <property type="term" value="F:beta-N-acetylhexosaminidase activity"/>
    <property type="evidence" value="ECO:0007669"/>
    <property type="project" value="UniProtKB-EC"/>
</dbReference>
<dbReference type="InterPro" id="IPR011658">
    <property type="entry name" value="PA14_dom"/>
</dbReference>
<dbReference type="Gene3D" id="3.20.20.80">
    <property type="entry name" value="Glycosidases"/>
    <property type="match status" value="1"/>
</dbReference>
<evidence type="ECO:0000313" key="8">
    <source>
        <dbReference type="EMBL" id="RUT79203.1"/>
    </source>
</evidence>
<dbReference type="Pfam" id="PF07691">
    <property type="entry name" value="PA14"/>
    <property type="match status" value="1"/>
</dbReference>
<reference evidence="8 9" key="1">
    <citation type="submission" date="2018-11" db="EMBL/GenBank/DDBJ databases">
        <title>Parancylomarina longa gen. nov., sp. nov., isolated from sediments of southern Okinawa.</title>
        <authorList>
            <person name="Fu T."/>
        </authorList>
    </citation>
    <scope>NUCLEOTIDE SEQUENCE [LARGE SCALE GENOMIC DNA]</scope>
    <source>
        <strain evidence="8 9">T3-2 S1-C</strain>
    </source>
</reference>
<dbReference type="InterPro" id="IPR015882">
    <property type="entry name" value="HEX_bac_N"/>
</dbReference>
<keyword evidence="9" id="KW-1185">Reference proteome</keyword>